<feature type="binding site" evidence="10 12">
    <location>
        <position position="192"/>
    </location>
    <ligand>
        <name>substrate</name>
    </ligand>
</feature>
<dbReference type="SUPFAM" id="SSF53649">
    <property type="entry name" value="Alkaline phosphatase-like"/>
    <property type="match status" value="1"/>
</dbReference>
<evidence type="ECO:0000256" key="8">
    <source>
        <dbReference type="ARBA" id="ARBA00023235"/>
    </source>
</evidence>
<gene>
    <name evidence="10" type="primary">gpmI</name>
    <name evidence="16" type="ORF">CO116_00210</name>
</gene>
<dbReference type="InterPro" id="IPR006124">
    <property type="entry name" value="Metalloenzyme"/>
</dbReference>
<dbReference type="HAMAP" id="MF_01038">
    <property type="entry name" value="GpmI"/>
    <property type="match status" value="1"/>
</dbReference>
<dbReference type="PIRSF" id="PIRSF001492">
    <property type="entry name" value="IPGAM"/>
    <property type="match status" value="1"/>
</dbReference>
<feature type="domain" description="Metalloenzyme" evidence="14">
    <location>
        <begin position="11"/>
        <end position="521"/>
    </location>
</feature>
<feature type="binding site" evidence="10 12">
    <location>
        <begin position="160"/>
        <end position="161"/>
    </location>
    <ligand>
        <name>substrate</name>
    </ligand>
</feature>
<feature type="active site" description="Phosphoserine intermediate" evidence="10 11">
    <location>
        <position position="69"/>
    </location>
</feature>
<evidence type="ECO:0000256" key="5">
    <source>
        <dbReference type="ARBA" id="ARBA00022723"/>
    </source>
</evidence>
<dbReference type="NCBIfam" id="TIGR01307">
    <property type="entry name" value="pgm_bpd_ind"/>
    <property type="match status" value="1"/>
</dbReference>
<organism evidence="16 17">
    <name type="scientific">Candidatus Falkowbacteria bacterium CG_4_9_14_3_um_filter_38_19</name>
    <dbReference type="NCBI Taxonomy" id="1974559"/>
    <lineage>
        <taxon>Bacteria</taxon>
        <taxon>Candidatus Falkowiibacteriota</taxon>
    </lineage>
</organism>
<evidence type="ECO:0000256" key="13">
    <source>
        <dbReference type="PIRSR" id="PIRSR001492-3"/>
    </source>
</evidence>
<dbReference type="Pfam" id="PF06415">
    <property type="entry name" value="iPGM_N"/>
    <property type="match status" value="1"/>
</dbReference>
<keyword evidence="5 10" id="KW-0479">Metal-binding</keyword>
<dbReference type="PANTHER" id="PTHR31637:SF0">
    <property type="entry name" value="2,3-BISPHOSPHOGLYCERATE-INDEPENDENT PHOSPHOGLYCERATE MUTASE"/>
    <property type="match status" value="1"/>
</dbReference>
<dbReference type="GO" id="GO:0004619">
    <property type="term" value="F:phosphoglycerate mutase activity"/>
    <property type="evidence" value="ECO:0007669"/>
    <property type="project" value="UniProtKB-UniRule"/>
</dbReference>
<dbReference type="UniPathway" id="UPA00109">
    <property type="reaction ID" value="UER00186"/>
</dbReference>
<dbReference type="Gene3D" id="3.40.1450.10">
    <property type="entry name" value="BPG-independent phosphoglycerate mutase, domain B"/>
    <property type="match status" value="1"/>
</dbReference>
<feature type="domain" description="BPG-independent PGAM N-terminal" evidence="15">
    <location>
        <begin position="90"/>
        <end position="305"/>
    </location>
</feature>
<dbReference type="Proteomes" id="UP000230611">
    <property type="component" value="Unassembled WGS sequence"/>
</dbReference>
<evidence type="ECO:0000259" key="15">
    <source>
        <dbReference type="Pfam" id="PF06415"/>
    </source>
</evidence>
<dbReference type="InterPro" id="IPR005995">
    <property type="entry name" value="Pgm_bpd_ind"/>
</dbReference>
<dbReference type="EC" id="5.4.2.12" evidence="4 10"/>
<evidence type="ECO:0000256" key="11">
    <source>
        <dbReference type="PIRSR" id="PIRSR001492-1"/>
    </source>
</evidence>
<comment type="catalytic activity">
    <reaction evidence="1 10">
        <text>(2R)-2-phosphoglycerate = (2R)-3-phosphoglycerate</text>
        <dbReference type="Rhea" id="RHEA:15901"/>
        <dbReference type="ChEBI" id="CHEBI:58272"/>
        <dbReference type="ChEBI" id="CHEBI:58289"/>
        <dbReference type="EC" id="5.4.2.12"/>
    </reaction>
</comment>
<dbReference type="InterPro" id="IPR011258">
    <property type="entry name" value="BPG-indep_PGM_N"/>
</dbReference>
<proteinExistence type="inferred from homology"/>
<evidence type="ECO:0000256" key="12">
    <source>
        <dbReference type="PIRSR" id="PIRSR001492-2"/>
    </source>
</evidence>
<feature type="binding site" evidence="10 13">
    <location>
        <position position="449"/>
    </location>
    <ligand>
        <name>Mn(2+)</name>
        <dbReference type="ChEBI" id="CHEBI:29035"/>
        <label>2</label>
    </ligand>
</feature>
<evidence type="ECO:0000256" key="1">
    <source>
        <dbReference type="ARBA" id="ARBA00000370"/>
    </source>
</evidence>
<feature type="binding site" evidence="10 12">
    <location>
        <begin position="267"/>
        <end position="270"/>
    </location>
    <ligand>
        <name>substrate</name>
    </ligand>
</feature>
<dbReference type="GO" id="GO:0030145">
    <property type="term" value="F:manganese ion binding"/>
    <property type="evidence" value="ECO:0007669"/>
    <property type="project" value="UniProtKB-UniRule"/>
</dbReference>
<comment type="similarity">
    <text evidence="3 10">Belongs to the BPG-independent phosphoglycerate mutase family.</text>
</comment>
<comment type="cofactor">
    <cofactor evidence="10">
        <name>Mn(2+)</name>
        <dbReference type="ChEBI" id="CHEBI:29035"/>
    </cofactor>
    <text evidence="10">Binds 2 manganese ions per subunit.</text>
</comment>
<dbReference type="CDD" id="cd16010">
    <property type="entry name" value="iPGM"/>
    <property type="match status" value="1"/>
</dbReference>
<evidence type="ECO:0000256" key="6">
    <source>
        <dbReference type="ARBA" id="ARBA00023152"/>
    </source>
</evidence>
<feature type="binding site" evidence="10 13">
    <location>
        <position position="69"/>
    </location>
    <ligand>
        <name>Mn(2+)</name>
        <dbReference type="ChEBI" id="CHEBI:29035"/>
        <label>2</label>
    </ligand>
</feature>
<dbReference type="GO" id="GO:0006096">
    <property type="term" value="P:glycolytic process"/>
    <property type="evidence" value="ECO:0007669"/>
    <property type="project" value="UniProtKB-UniRule"/>
</dbReference>
<dbReference type="InterPro" id="IPR036646">
    <property type="entry name" value="PGAM_B_sf"/>
</dbReference>
<evidence type="ECO:0000256" key="4">
    <source>
        <dbReference type="ARBA" id="ARBA00012026"/>
    </source>
</evidence>
<dbReference type="FunFam" id="3.40.1450.10:FF:000001">
    <property type="entry name" value="2,3-bisphosphoglycerate-independent phosphoglycerate mutase"/>
    <property type="match status" value="1"/>
</dbReference>
<evidence type="ECO:0000256" key="10">
    <source>
        <dbReference type="HAMAP-Rule" id="MF_01038"/>
    </source>
</evidence>
<keyword evidence="6 10" id="KW-0324">Glycolysis</keyword>
<dbReference type="GO" id="GO:0005829">
    <property type="term" value="C:cytosol"/>
    <property type="evidence" value="ECO:0007669"/>
    <property type="project" value="TreeGrafter"/>
</dbReference>
<reference evidence="17" key="1">
    <citation type="submission" date="2017-09" db="EMBL/GenBank/DDBJ databases">
        <title>Depth-based differentiation of microbial function through sediment-hosted aquifers and enrichment of novel symbionts in the deep terrestrial subsurface.</title>
        <authorList>
            <person name="Probst A.J."/>
            <person name="Ladd B."/>
            <person name="Jarett J.K."/>
            <person name="Geller-Mcgrath D.E."/>
            <person name="Sieber C.M.K."/>
            <person name="Emerson J.B."/>
            <person name="Anantharaman K."/>
            <person name="Thomas B.C."/>
            <person name="Malmstrom R."/>
            <person name="Stieglmeier M."/>
            <person name="Klingl A."/>
            <person name="Woyke T."/>
            <person name="Ryan C.M."/>
            <person name="Banfield J.F."/>
        </authorList>
    </citation>
    <scope>NUCLEOTIDE SEQUENCE [LARGE SCALE GENOMIC DNA]</scope>
</reference>
<protein>
    <recommendedName>
        <fullName evidence="9 10">2,3-bisphosphoglycerate-independent phosphoglycerate mutase</fullName>
        <shortName evidence="10">BPG-independent PGAM</shortName>
        <shortName evidence="10">Phosphoglyceromutase</shortName>
        <shortName evidence="10">iPGM</shortName>
        <ecNumber evidence="4 10">5.4.2.12</ecNumber>
    </recommendedName>
</protein>
<dbReference type="Pfam" id="PF01676">
    <property type="entry name" value="Metalloenzyme"/>
    <property type="match status" value="1"/>
</dbReference>
<comment type="caution">
    <text evidence="16">The sequence shown here is derived from an EMBL/GenBank/DDBJ whole genome shotgun (WGS) entry which is preliminary data.</text>
</comment>
<dbReference type="EMBL" id="PFUO01000013">
    <property type="protein sequence ID" value="PJB18153.1"/>
    <property type="molecule type" value="Genomic_DNA"/>
</dbReference>
<comment type="function">
    <text evidence="10">Catalyzes the interconversion of 2-phosphoglycerate and 3-phosphoglycerate.</text>
</comment>
<dbReference type="GO" id="GO:0006007">
    <property type="term" value="P:glucose catabolic process"/>
    <property type="evidence" value="ECO:0007669"/>
    <property type="project" value="InterPro"/>
</dbReference>
<evidence type="ECO:0000259" key="14">
    <source>
        <dbReference type="Pfam" id="PF01676"/>
    </source>
</evidence>
<accession>A0A2M8AKV9</accession>
<dbReference type="AlphaFoldDB" id="A0A2M8AKV9"/>
<feature type="binding site" evidence="10 13">
    <location>
        <position position="19"/>
    </location>
    <ligand>
        <name>Mn(2+)</name>
        <dbReference type="ChEBI" id="CHEBI:29035"/>
        <label>2</label>
    </ligand>
</feature>
<dbReference type="InterPro" id="IPR017850">
    <property type="entry name" value="Alkaline_phosphatase_core_sf"/>
</dbReference>
<feature type="binding site" evidence="10 13">
    <location>
        <position position="412"/>
    </location>
    <ligand>
        <name>Mn(2+)</name>
        <dbReference type="ChEBI" id="CHEBI:29035"/>
        <label>1</label>
    </ligand>
</feature>
<keyword evidence="8 10" id="KW-0413">Isomerase</keyword>
<feature type="binding site" evidence="10 13">
    <location>
        <position position="468"/>
    </location>
    <ligand>
        <name>Mn(2+)</name>
        <dbReference type="ChEBI" id="CHEBI:29035"/>
        <label>1</label>
    </ligand>
</feature>
<keyword evidence="7 10" id="KW-0464">Manganese</keyword>
<feature type="binding site" evidence="10 12">
    <location>
        <position position="198"/>
    </location>
    <ligand>
        <name>substrate</name>
    </ligand>
</feature>
<feature type="binding site" evidence="10 12">
    <location>
        <position position="130"/>
    </location>
    <ligand>
        <name>substrate</name>
    </ligand>
</feature>
<evidence type="ECO:0000256" key="2">
    <source>
        <dbReference type="ARBA" id="ARBA00004798"/>
    </source>
</evidence>
<sequence>MDNKKQSARPKPVVLMVLDGWGIAQPYSGNAISQANTPNINEYISGYPAMTLRASGEAVGLPWGKAGNSEVGHLNLGLGRIIYQDLPRLNKAIADNSFYQNQVLLTAIKHVKKNKSKLHLLGLISNGGVHSSIEHLEALIVLAKAQGVARLYVQAILDGRDTPYNSSLDFIKQIRKSLAASGLGEIATLVGRFYAMDRDNRWDRIAKAYAAMVLGKGNISQSAEAAVKESYAKKIFDEEFAPTIISKNNQPVGLVEDGDAVIFFNFRPDRARQLTKAFVLPSFDKFKREKYLKNLLFICFTEYEKALPVEVAFLPEIIEPTLGEVISRAGLKQLRIAETEKYAHATYFFNGGCEAASQGEEHILVPSPQVASYDLKPEMSAAEVTEKLLTAIDSEKYDFILVNFANADMVGHTGNLKAAIKAVEFVDKCVGKIVKQVLAKGGLIFITADHGNAESMFNMQTGMIDKEHTGNPVPFIVIGREYQGRSLSKQEAPSNDLSLVQPQGILSDVAPTILNVMNIDKPQEMTGRSLV</sequence>
<dbReference type="PANTHER" id="PTHR31637">
    <property type="entry name" value="2,3-BISPHOSPHOGLYCERATE-INDEPENDENT PHOSPHOGLYCERATE MUTASE"/>
    <property type="match status" value="1"/>
</dbReference>
<feature type="binding site" evidence="10 12">
    <location>
        <position position="341"/>
    </location>
    <ligand>
        <name>substrate</name>
    </ligand>
</feature>
<evidence type="ECO:0000256" key="7">
    <source>
        <dbReference type="ARBA" id="ARBA00023211"/>
    </source>
</evidence>
<name>A0A2M8AKV9_9BACT</name>
<evidence type="ECO:0000256" key="3">
    <source>
        <dbReference type="ARBA" id="ARBA00008819"/>
    </source>
</evidence>
<dbReference type="Gene3D" id="3.40.720.10">
    <property type="entry name" value="Alkaline Phosphatase, subunit A"/>
    <property type="match status" value="1"/>
</dbReference>
<comment type="pathway">
    <text evidence="2 10">Carbohydrate degradation; glycolysis; pyruvate from D-glyceraldehyde 3-phosphate: step 3/5.</text>
</comment>
<feature type="binding site" evidence="10 13">
    <location>
        <position position="408"/>
    </location>
    <ligand>
        <name>Mn(2+)</name>
        <dbReference type="ChEBI" id="CHEBI:29035"/>
        <label>1</label>
    </ligand>
</feature>
<evidence type="ECO:0000313" key="16">
    <source>
        <dbReference type="EMBL" id="PJB18153.1"/>
    </source>
</evidence>
<feature type="binding site" evidence="10 13">
    <location>
        <position position="450"/>
    </location>
    <ligand>
        <name>Mn(2+)</name>
        <dbReference type="ChEBI" id="CHEBI:29035"/>
        <label>2</label>
    </ligand>
</feature>
<evidence type="ECO:0000256" key="9">
    <source>
        <dbReference type="ARBA" id="ARBA00071648"/>
    </source>
</evidence>
<dbReference type="SUPFAM" id="SSF64158">
    <property type="entry name" value="2,3-Bisphosphoglycerate-independent phosphoglycerate mutase, substrate-binding domain"/>
    <property type="match status" value="1"/>
</dbReference>
<comment type="subunit">
    <text evidence="10">Monomer.</text>
</comment>
<evidence type="ECO:0000313" key="17">
    <source>
        <dbReference type="Proteomes" id="UP000230611"/>
    </source>
</evidence>